<organism evidence="6 7">
    <name type="scientific">Candidatus Methanoperedens nitratireducens</name>
    <dbReference type="NCBI Taxonomy" id="1392998"/>
    <lineage>
        <taxon>Archaea</taxon>
        <taxon>Methanobacteriati</taxon>
        <taxon>Methanobacteriota</taxon>
        <taxon>Stenosarchaea group</taxon>
        <taxon>Methanomicrobia</taxon>
        <taxon>Methanosarcinales</taxon>
        <taxon>ANME-2 cluster</taxon>
        <taxon>Candidatus Methanoperedentaceae</taxon>
        <taxon>Candidatus Methanoperedens</taxon>
    </lineage>
</organism>
<feature type="coiled-coil region" evidence="3">
    <location>
        <begin position="307"/>
        <end position="345"/>
    </location>
</feature>
<accession>A0A062V860</accession>
<dbReference type="Pfam" id="PF13476">
    <property type="entry name" value="AAA_23"/>
    <property type="match status" value="1"/>
</dbReference>
<evidence type="ECO:0000256" key="2">
    <source>
        <dbReference type="ARBA" id="ARBA00049666"/>
    </source>
</evidence>
<dbReference type="RefSeq" id="WP_048090984.1">
    <property type="nucleotide sequence ID" value="NZ_JMIY01000004.1"/>
</dbReference>
<comment type="similarity">
    <text evidence="2">Belongs to the Sph1/Sph2 family.</text>
</comment>
<dbReference type="SUPFAM" id="SSF52540">
    <property type="entry name" value="P-loop containing nucleoside triphosphate hydrolases"/>
    <property type="match status" value="2"/>
</dbReference>
<keyword evidence="7" id="KW-1185">Reference proteome</keyword>
<dbReference type="Pfam" id="PF02463">
    <property type="entry name" value="SMC_N"/>
    <property type="match status" value="1"/>
</dbReference>
<evidence type="ECO:0000256" key="3">
    <source>
        <dbReference type="SAM" id="Coils"/>
    </source>
</evidence>
<dbReference type="PANTHER" id="PTHR32114">
    <property type="entry name" value="ABC TRANSPORTER ABCH.3"/>
    <property type="match status" value="1"/>
</dbReference>
<dbReference type="EMBL" id="JMIY01000004">
    <property type="protein sequence ID" value="KCZ71924.1"/>
    <property type="molecule type" value="Genomic_DNA"/>
</dbReference>
<keyword evidence="1 3" id="KW-0175">Coiled coil</keyword>
<sequence length="1177" mass="135062">MLIKSVELKNIKSYSHETIEFMEGINGIYGQNGHGKTTILESIGYVLFDFLPYNASDLLRHGEKSGYVAITVEGNDEIEYTIYRKIGSDYYIKTPVDEIKGKKDVLDWIAGNLFYSVRSPDDLPSIFENAVGVPQGTFTTAFLQTPRTRKMIFDNILRVEEYQAAYANLLPVINSIKKNIDSMDKELLPLRTRTEKYQDVKKEKETLQIEIDGLKNEIKEINTSISILTKKKEELTSKKAQIDALSAQITNENVRLDGRTGQLERARFDLSRAESARKVVDELLPSEEAFKKENLRLKELNSDRVERDKLKDEIARVDSKISSLMEKLERSSKLSSENIELEERKKLLIPRIEAARRLEESIHELQKDLRDPMAGIISNLANLREKEQRMKELDQEIENLRIKISHLLPFKNRQLELEAKIKDLKENLEAPLRTLSSEISVLKEKEGQAERLRQEIFSLTERKNKLMPVLEKQRIMEDEIKNLSSLMESLTRLGFELRQAVEKEKRANLLISEVRQLGNKVADLAPLIEQQTVLEKEEQDLNQRRAAVKSMLEQTRNNMRLAGAGGLCPVLNGVKCRSVSDFTKYFNDELNSRTKELEETESRLNHISNELIRLNNPKKQREEIAVLIASKKKDLDAYSGASDEVESCRTRLKELAILHPLPGSGDLTGSEEERSKIFKMLESKRSEYDKIKNIIKELDSVEALIQSKNKDMEDFFNITAAIARCEEQIGLLNSRFNLNIGLNNTKAHLDKINLDIKSLDESLKDLNDPSKQIDKNESLILCKQRDLNALKEVPSLIKGCLEQLALLNNRFHLKDRLDGNQEELRLVDEIIKNKTTELKALNSPEKEYEALGEIIRKNLKELEALGHVPESLESCRHEREDLMSRFLRFKGLDESIASVQEAITELEPEHNKYLQHLPLAIKVDEYSKEAGEIEESIVLINAALNEYTKKQEALLKEFNGPLLDDTILKLEELGRAASGRAEAVNEKSKNLQRLVRDLENMESWLLRIKEIEKELEDEKQFLSFSNFIRDTIKNSSEHIVNEFIGEISSEASGIYCEIMDGFTSALKWANDYDIEIESEGQVKSFKQLSGGERMGAALAVRLALLKVLSNCDFMFLDEPTQNMDEIRREKLSDEILRIRGFKQVFVISHDDTFNEKYEHVVRIQKIDGESRVVSCST</sequence>
<feature type="coiled-coil region" evidence="3">
    <location>
        <begin position="376"/>
        <end position="403"/>
    </location>
</feature>
<dbReference type="InterPro" id="IPR038729">
    <property type="entry name" value="Rad50/SbcC_AAA"/>
</dbReference>
<evidence type="ECO:0000259" key="4">
    <source>
        <dbReference type="Pfam" id="PF02463"/>
    </source>
</evidence>
<dbReference type="Gene3D" id="3.40.50.300">
    <property type="entry name" value="P-loop containing nucleotide triphosphate hydrolases"/>
    <property type="match status" value="2"/>
</dbReference>
<evidence type="ECO:0000313" key="6">
    <source>
        <dbReference type="EMBL" id="KCZ71924.1"/>
    </source>
</evidence>
<dbReference type="Proteomes" id="UP000027153">
    <property type="component" value="Unassembled WGS sequence"/>
</dbReference>
<protein>
    <submittedName>
        <fullName evidence="6">ATPase involved in DNA repair</fullName>
    </submittedName>
</protein>
<name>A0A062V860_9EURY</name>
<dbReference type="PATRIC" id="fig|1392998.3.peg.1979"/>
<dbReference type="PANTHER" id="PTHR32114:SF2">
    <property type="entry name" value="ABC TRANSPORTER ABCH.3"/>
    <property type="match status" value="1"/>
</dbReference>
<dbReference type="InterPro" id="IPR003395">
    <property type="entry name" value="RecF/RecN/SMC_N"/>
</dbReference>
<feature type="coiled-coil region" evidence="3">
    <location>
        <begin position="190"/>
        <end position="248"/>
    </location>
</feature>
<evidence type="ECO:0000313" key="7">
    <source>
        <dbReference type="Proteomes" id="UP000027153"/>
    </source>
</evidence>
<gene>
    <name evidence="6" type="ORF">ANME2D_01980</name>
</gene>
<comment type="caution">
    <text evidence="6">The sequence shown here is derived from an EMBL/GenBank/DDBJ whole genome shotgun (WGS) entry which is preliminary data.</text>
</comment>
<dbReference type="InterPro" id="IPR027417">
    <property type="entry name" value="P-loop_NTPase"/>
</dbReference>
<feature type="domain" description="RecF/RecN/SMC N-terminal" evidence="4">
    <location>
        <begin position="398"/>
        <end position="1166"/>
    </location>
</feature>
<dbReference type="AlphaFoldDB" id="A0A062V860"/>
<reference evidence="6 7" key="1">
    <citation type="journal article" date="2013" name="Nature">
        <title>Anaerobic oxidation of methane coupled to nitrate reduction in a novel archaeal lineage.</title>
        <authorList>
            <person name="Haroon M.F."/>
            <person name="Hu S."/>
            <person name="Shi Y."/>
            <person name="Imelfort M."/>
            <person name="Keller J."/>
            <person name="Hugenholtz P."/>
            <person name="Yuan Z."/>
            <person name="Tyson G.W."/>
        </authorList>
    </citation>
    <scope>NUCLEOTIDE SEQUENCE [LARGE SCALE GENOMIC DNA]</scope>
    <source>
        <strain evidence="6 7">ANME-2d</strain>
    </source>
</reference>
<dbReference type="OrthoDB" id="25344at2157"/>
<feature type="coiled-coil region" evidence="3">
    <location>
        <begin position="435"/>
        <end position="462"/>
    </location>
</feature>
<feature type="domain" description="Rad50/SbcC-type AAA" evidence="5">
    <location>
        <begin position="5"/>
        <end position="250"/>
    </location>
</feature>
<evidence type="ECO:0000256" key="1">
    <source>
        <dbReference type="ARBA" id="ARBA00023054"/>
    </source>
</evidence>
<evidence type="ECO:0000259" key="5">
    <source>
        <dbReference type="Pfam" id="PF13476"/>
    </source>
</evidence>
<proteinExistence type="inferred from homology"/>